<dbReference type="WBParaSite" id="nRc.2.0.1.t34707-RA">
    <property type="protein sequence ID" value="nRc.2.0.1.t34707-RA"/>
    <property type="gene ID" value="nRc.2.0.1.g34707"/>
</dbReference>
<dbReference type="Proteomes" id="UP000887565">
    <property type="component" value="Unplaced"/>
</dbReference>
<proteinExistence type="predicted"/>
<reference evidence="2" key="1">
    <citation type="submission" date="2022-11" db="UniProtKB">
        <authorList>
            <consortium name="WormBaseParasite"/>
        </authorList>
    </citation>
    <scope>IDENTIFICATION</scope>
</reference>
<dbReference type="AlphaFoldDB" id="A0A915K7I9"/>
<protein>
    <submittedName>
        <fullName evidence="2">Uncharacterized protein</fullName>
    </submittedName>
</protein>
<sequence>MHIAYSLLENNYDYDIQFRGTGQEKHDNEPNVEDKVLPSDESIFKVLIDEGETLVRMSREPVQYTLESIVRSWIEKDPEVKRNPPTILVKLEQLVSKLRIMVNFRLLAILGDFSPEFLAFSPNPGQFFPHRDRNVRGLKL</sequence>
<keyword evidence="1" id="KW-1185">Reference proteome</keyword>
<name>A0A915K7I9_ROMCU</name>
<evidence type="ECO:0000313" key="1">
    <source>
        <dbReference type="Proteomes" id="UP000887565"/>
    </source>
</evidence>
<accession>A0A915K7I9</accession>
<organism evidence="1 2">
    <name type="scientific">Romanomermis culicivorax</name>
    <name type="common">Nematode worm</name>
    <dbReference type="NCBI Taxonomy" id="13658"/>
    <lineage>
        <taxon>Eukaryota</taxon>
        <taxon>Metazoa</taxon>
        <taxon>Ecdysozoa</taxon>
        <taxon>Nematoda</taxon>
        <taxon>Enoplea</taxon>
        <taxon>Dorylaimia</taxon>
        <taxon>Mermithida</taxon>
        <taxon>Mermithoidea</taxon>
        <taxon>Mermithidae</taxon>
        <taxon>Romanomermis</taxon>
    </lineage>
</organism>
<evidence type="ECO:0000313" key="2">
    <source>
        <dbReference type="WBParaSite" id="nRc.2.0.1.t34707-RA"/>
    </source>
</evidence>